<organism evidence="2 3">
    <name type="scientific">Malus baccata</name>
    <name type="common">Siberian crab apple</name>
    <name type="synonym">Pyrus baccata</name>
    <dbReference type="NCBI Taxonomy" id="106549"/>
    <lineage>
        <taxon>Eukaryota</taxon>
        <taxon>Viridiplantae</taxon>
        <taxon>Streptophyta</taxon>
        <taxon>Embryophyta</taxon>
        <taxon>Tracheophyta</taxon>
        <taxon>Spermatophyta</taxon>
        <taxon>Magnoliopsida</taxon>
        <taxon>eudicotyledons</taxon>
        <taxon>Gunneridae</taxon>
        <taxon>Pentapetalae</taxon>
        <taxon>rosids</taxon>
        <taxon>fabids</taxon>
        <taxon>Rosales</taxon>
        <taxon>Rosaceae</taxon>
        <taxon>Amygdaloideae</taxon>
        <taxon>Maleae</taxon>
        <taxon>Malus</taxon>
    </lineage>
</organism>
<dbReference type="Gene3D" id="1.25.40.20">
    <property type="entry name" value="Ankyrin repeat-containing domain"/>
    <property type="match status" value="1"/>
</dbReference>
<evidence type="ECO:0000313" key="3">
    <source>
        <dbReference type="Proteomes" id="UP000315295"/>
    </source>
</evidence>
<dbReference type="SUPFAM" id="SSF48403">
    <property type="entry name" value="Ankyrin repeat"/>
    <property type="match status" value="1"/>
</dbReference>
<keyword evidence="3" id="KW-1185">Reference proteome</keyword>
<evidence type="ECO:0000313" key="2">
    <source>
        <dbReference type="EMBL" id="TQD96766.1"/>
    </source>
</evidence>
<dbReference type="InterPro" id="IPR036770">
    <property type="entry name" value="Ankyrin_rpt-contain_sf"/>
</dbReference>
<comment type="caution">
    <text evidence="2">The sequence shown here is derived from an EMBL/GenBank/DDBJ whole genome shotgun (WGS) entry which is preliminary data.</text>
</comment>
<dbReference type="EMBL" id="VIEB01000286">
    <property type="protein sequence ID" value="TQD96766.1"/>
    <property type="molecule type" value="Genomic_DNA"/>
</dbReference>
<evidence type="ECO:0000256" key="1">
    <source>
        <dbReference type="PROSITE-ProRule" id="PRU00023"/>
    </source>
</evidence>
<dbReference type="Proteomes" id="UP000315295">
    <property type="component" value="Unassembled WGS sequence"/>
</dbReference>
<sequence length="58" mass="6473">MLLQHHSPNIPHFGRTLIHQAILCKKERAVEVLLNCGADVEVPIKTTTSETDCPVHMV</sequence>
<dbReference type="STRING" id="106549.A0A540MDD7"/>
<dbReference type="AlphaFoldDB" id="A0A540MDD7"/>
<feature type="repeat" description="ANK" evidence="1">
    <location>
        <begin position="13"/>
        <end position="45"/>
    </location>
</feature>
<reference evidence="2 3" key="1">
    <citation type="journal article" date="2019" name="G3 (Bethesda)">
        <title>Sequencing of a Wild Apple (Malus baccata) Genome Unravels the Differences Between Cultivated and Wild Apple Species Regarding Disease Resistance and Cold Tolerance.</title>
        <authorList>
            <person name="Chen X."/>
        </authorList>
    </citation>
    <scope>NUCLEOTIDE SEQUENCE [LARGE SCALE GENOMIC DNA]</scope>
    <source>
        <strain evidence="3">cv. Shandingzi</strain>
        <tissue evidence="2">Leaves</tissue>
    </source>
</reference>
<protein>
    <submittedName>
        <fullName evidence="2">Uncharacterized protein</fullName>
    </submittedName>
</protein>
<dbReference type="PROSITE" id="PS50088">
    <property type="entry name" value="ANK_REPEAT"/>
    <property type="match status" value="1"/>
</dbReference>
<dbReference type="Pfam" id="PF13606">
    <property type="entry name" value="Ank_3"/>
    <property type="match status" value="1"/>
</dbReference>
<gene>
    <name evidence="2" type="ORF">C1H46_017659</name>
</gene>
<proteinExistence type="predicted"/>
<keyword evidence="1" id="KW-0040">ANK repeat</keyword>
<name>A0A540MDD7_MALBA</name>
<accession>A0A540MDD7</accession>
<dbReference type="InterPro" id="IPR002110">
    <property type="entry name" value="Ankyrin_rpt"/>
</dbReference>